<feature type="region of interest" description="Disordered" evidence="1">
    <location>
        <begin position="379"/>
        <end position="402"/>
    </location>
</feature>
<organism evidence="3 4">
    <name type="scientific">Colletotrichum simmondsii</name>
    <dbReference type="NCBI Taxonomy" id="703756"/>
    <lineage>
        <taxon>Eukaryota</taxon>
        <taxon>Fungi</taxon>
        <taxon>Dikarya</taxon>
        <taxon>Ascomycota</taxon>
        <taxon>Pezizomycotina</taxon>
        <taxon>Sordariomycetes</taxon>
        <taxon>Hypocreomycetidae</taxon>
        <taxon>Glomerellales</taxon>
        <taxon>Glomerellaceae</taxon>
        <taxon>Colletotrichum</taxon>
        <taxon>Colletotrichum acutatum species complex</taxon>
    </lineage>
</organism>
<evidence type="ECO:0000259" key="2">
    <source>
        <dbReference type="PROSITE" id="PS50011"/>
    </source>
</evidence>
<keyword evidence="3" id="KW-0808">Transferase</keyword>
<dbReference type="Pfam" id="PF00069">
    <property type="entry name" value="Pkinase"/>
    <property type="match status" value="1"/>
</dbReference>
<gene>
    <name evidence="3" type="ORF">CSIM01_01157</name>
</gene>
<evidence type="ECO:0000256" key="1">
    <source>
        <dbReference type="SAM" id="MobiDB-lite"/>
    </source>
</evidence>
<feature type="compositionally biased region" description="Polar residues" evidence="1">
    <location>
        <begin position="702"/>
        <end position="711"/>
    </location>
</feature>
<protein>
    <submittedName>
        <fullName evidence="3">Protein kinase</fullName>
    </submittedName>
</protein>
<accession>A0A135TA55</accession>
<dbReference type="PANTHER" id="PTHR24359:SF37">
    <property type="entry name" value="PROTEIN KINASE DOMAIN-CONTAINING PROTEIN"/>
    <property type="match status" value="1"/>
</dbReference>
<comment type="caution">
    <text evidence="3">The sequence shown here is derived from an EMBL/GenBank/DDBJ whole genome shotgun (WGS) entry which is preliminary data.</text>
</comment>
<keyword evidence="4" id="KW-1185">Reference proteome</keyword>
<dbReference type="OrthoDB" id="1046782at2759"/>
<dbReference type="PROSITE" id="PS50011">
    <property type="entry name" value="PROTEIN_KINASE_DOM"/>
    <property type="match status" value="1"/>
</dbReference>
<evidence type="ECO:0000313" key="3">
    <source>
        <dbReference type="EMBL" id="KXH45028.1"/>
    </source>
</evidence>
<dbReference type="InterPro" id="IPR000719">
    <property type="entry name" value="Prot_kinase_dom"/>
</dbReference>
<dbReference type="EMBL" id="JFBX01000230">
    <property type="protein sequence ID" value="KXH45028.1"/>
    <property type="molecule type" value="Genomic_DNA"/>
</dbReference>
<keyword evidence="3" id="KW-0418">Kinase</keyword>
<dbReference type="CDD" id="cd00180">
    <property type="entry name" value="PKc"/>
    <property type="match status" value="1"/>
</dbReference>
<dbReference type="InterPro" id="IPR011009">
    <property type="entry name" value="Kinase-like_dom_sf"/>
</dbReference>
<dbReference type="SUPFAM" id="SSF56112">
    <property type="entry name" value="Protein kinase-like (PK-like)"/>
    <property type="match status" value="1"/>
</dbReference>
<dbReference type="Proteomes" id="UP000070328">
    <property type="component" value="Unassembled WGS sequence"/>
</dbReference>
<sequence length="875" mass="96814">MIETTPENEFPVLPSVVLQPDTMEMTKPLKQALEGAMCRSFSLTGDSSKEFLPEPEINRILSEESILGALRTCCPGPDFMRSIYASTIIREKKYTKIFAILALIGRADAITAFRQNHLDDAQLPLAFASTSGRETSTLVRSRVARSSFDLSLMGLSHYDSILLEETQWKFLAPVFAQADLDSGTRNFPASTVLPFVMPDSSIGIQGPRNGHSKNSRIYQARLHDGHHDFPVSTVAVKQLLNAGPEDYAREVEALKTFGGPDQPHVIELLATFKHGDTYYLVTPWAEHDLHGLFTEPLSSLACDSASAVKPAALTAKQMLGVAEALKAIHYCRLKKRSIERDHETAEEVDGSYHGDIKPENILVENGQWKLADFGLSRIGRGTDPSQGDRPAGCSPTYRAPEHDVGKFDGQKADIWSLGCVMSVAATWMTLGRKGVKKFGANRQTMAGKRLDNSFFEVSKDQKKGTRVKLKAAVSHWISRLHRAPKASSFIHDLLDLIQDKMLEVDGSKRMSCAGVVSSLEKMYEKCIDDPGYTEPAPRGQMSSWACRHGLSIGTAHHEARSITVNVVEVPSPTQRSQPFSTLVPQFNSSYSSTGSYNSEYDDMMDFPLATSSTEPLMTFGPYANTMNQSNIVYGGMNLTISPDMGQLGSPNLEEYSFSFGVPPTSRPSLTVPENTKNGKRRRSTSNEKPAGKRRRLQKSPRKSSATLSGAESSFDLVSEPPTTSQDGDGAFACPYFKHNPEKYCKGKWKLCGGAGWEEIHRLKEHLRRNHHEPGYKCSRCQLRLSSEGELKDHYNSDLQCQRQSAIVDDTMDSAQWSSCQEQMRRKDGADKWRRIYRIIFGPTSPEAMPSPCKCPSNCPAEAAIKPSTNVQLTTA</sequence>
<dbReference type="SMART" id="SM00220">
    <property type="entry name" value="S_TKc"/>
    <property type="match status" value="1"/>
</dbReference>
<reference evidence="3 4" key="1">
    <citation type="submission" date="2014-02" db="EMBL/GenBank/DDBJ databases">
        <title>The genome sequence of Colletotrichum simmondsii CBS122122.</title>
        <authorList>
            <person name="Baroncelli R."/>
            <person name="Thon M.R."/>
        </authorList>
    </citation>
    <scope>NUCLEOTIDE SEQUENCE [LARGE SCALE GENOMIC DNA]</scope>
    <source>
        <strain evidence="3 4">CBS122122</strain>
    </source>
</reference>
<dbReference type="GO" id="GO:0005524">
    <property type="term" value="F:ATP binding"/>
    <property type="evidence" value="ECO:0007669"/>
    <property type="project" value="InterPro"/>
</dbReference>
<name>A0A135TA55_9PEZI</name>
<dbReference type="GO" id="GO:0004674">
    <property type="term" value="F:protein serine/threonine kinase activity"/>
    <property type="evidence" value="ECO:0007669"/>
    <property type="project" value="TreeGrafter"/>
</dbReference>
<feature type="compositionally biased region" description="Basic residues" evidence="1">
    <location>
        <begin position="691"/>
        <end position="701"/>
    </location>
</feature>
<proteinExistence type="predicted"/>
<feature type="domain" description="Protein kinase" evidence="2">
    <location>
        <begin position="203"/>
        <end position="523"/>
    </location>
</feature>
<feature type="region of interest" description="Disordered" evidence="1">
    <location>
        <begin position="658"/>
        <end position="724"/>
    </location>
</feature>
<evidence type="ECO:0000313" key="4">
    <source>
        <dbReference type="Proteomes" id="UP000070328"/>
    </source>
</evidence>
<feature type="compositionally biased region" description="Polar residues" evidence="1">
    <location>
        <begin position="666"/>
        <end position="675"/>
    </location>
</feature>
<dbReference type="AlphaFoldDB" id="A0A135TA55"/>
<dbReference type="Gene3D" id="1.10.510.10">
    <property type="entry name" value="Transferase(Phosphotransferase) domain 1"/>
    <property type="match status" value="1"/>
</dbReference>
<dbReference type="PANTHER" id="PTHR24359">
    <property type="entry name" value="SERINE/THREONINE-PROTEIN KINASE SBK1"/>
    <property type="match status" value="1"/>
</dbReference>